<feature type="compositionally biased region" description="Polar residues" evidence="7">
    <location>
        <begin position="707"/>
        <end position="716"/>
    </location>
</feature>
<dbReference type="AlphaFoldDB" id="A0A292Q506"/>
<dbReference type="GO" id="GO:0006886">
    <property type="term" value="P:intracellular protein transport"/>
    <property type="evidence" value="ECO:0007669"/>
    <property type="project" value="InterPro"/>
</dbReference>
<evidence type="ECO:0000256" key="1">
    <source>
        <dbReference type="ARBA" id="ARBA00004308"/>
    </source>
</evidence>
<evidence type="ECO:0000256" key="4">
    <source>
        <dbReference type="ARBA" id="ARBA00022927"/>
    </source>
</evidence>
<dbReference type="SUPFAM" id="SSF48371">
    <property type="entry name" value="ARM repeat"/>
    <property type="match status" value="1"/>
</dbReference>
<evidence type="ECO:0000313" key="9">
    <source>
        <dbReference type="EMBL" id="CUS14055.1"/>
    </source>
</evidence>
<keyword evidence="3 6" id="KW-0813">Transport</keyword>
<sequence>MLQDLPSLSTVKSISSGAIITINTSNFYPHQTPPPNTAMAANRIRSMFPVAPRKGETFELRTGLNSQFAHESHLLRWLVHRKDAIRNTIAAMTLGKDVSALFPDIIKNMATGDLDQKKLVYLYLMNYAKTHPDLCILAVNTFVQDSEDPNPLIRALAIRTMGCIRVDKIVDYMEEPLRKTLKDESPYVRKTAAICVAKLFDLSPSLCLENGFLTTLQEMIGDSNPMVVANSVTALAEINEAAPETEALAVTPAILKKLLMALNECTEWGRITILTTLAEYKAADVREAEHICERVVPQFQHVNPSVVLAAVKVVFLHMKVISAELCRQYLRKMAPPLVTLVSSQPEVQYVALRNINLLLQKQPDILTKEMRVFFCKYNDPPYVKLEKLEIMIRIANEKNVDQLLSELKEYALEVDMDFVRRAVRAIGQCAIKIDGAASKCVNVLLELINTKVNYVVQEAIVVIKDIFRKYPGYEGIIPKLCESLDELDEPNARGSLIWVIGEYAEKINNADELLQTFMEGFKDEYTQVQLQLLTAGVKLFLKKPQSQAVVQQILQSATSECDNPDIRDRAYVYWRLLSKDPEVAKNIVLSDKPPITSIIQSLPTGLLEELLGEISTLASVYHKPAATFVGQGRFGADAVQKRAIEEQLQNARENPIQASAAAKGQNMENLLDIDFDGAAPASASTQTPPPGGLESLVTGSPRVASPASPTSGTGNNLDDLLSLFGTESAVPANGNANSGVLDGFEGLNLSPQAAPPRPQQQKKANEDILGLF</sequence>
<evidence type="ECO:0000259" key="8">
    <source>
        <dbReference type="Pfam" id="PF01602"/>
    </source>
</evidence>
<dbReference type="InterPro" id="IPR002553">
    <property type="entry name" value="Clathrin/coatomer_adapt-like_N"/>
</dbReference>
<name>A0A292Q506_9PEZI</name>
<dbReference type="Proteomes" id="UP001412239">
    <property type="component" value="Unassembled WGS sequence"/>
</dbReference>
<evidence type="ECO:0000256" key="6">
    <source>
        <dbReference type="PIRNR" id="PIRNR002291"/>
    </source>
</evidence>
<evidence type="ECO:0000256" key="5">
    <source>
        <dbReference type="ARBA" id="ARBA00023136"/>
    </source>
</evidence>
<organism evidence="9 10">
    <name type="scientific">Tuber aestivum</name>
    <name type="common">summer truffle</name>
    <dbReference type="NCBI Taxonomy" id="59557"/>
    <lineage>
        <taxon>Eukaryota</taxon>
        <taxon>Fungi</taxon>
        <taxon>Dikarya</taxon>
        <taxon>Ascomycota</taxon>
        <taxon>Pezizomycotina</taxon>
        <taxon>Pezizomycetes</taxon>
        <taxon>Pezizales</taxon>
        <taxon>Tuberaceae</taxon>
        <taxon>Tuber</taxon>
    </lineage>
</organism>
<dbReference type="InterPro" id="IPR011989">
    <property type="entry name" value="ARM-like"/>
</dbReference>
<evidence type="ECO:0000256" key="3">
    <source>
        <dbReference type="ARBA" id="ARBA00022448"/>
    </source>
</evidence>
<evidence type="ECO:0000256" key="2">
    <source>
        <dbReference type="ARBA" id="ARBA00006613"/>
    </source>
</evidence>
<dbReference type="InterPro" id="IPR016024">
    <property type="entry name" value="ARM-type_fold"/>
</dbReference>
<dbReference type="FunFam" id="1.25.10.10:FF:000058">
    <property type="entry name" value="AP complex subunit beta"/>
    <property type="match status" value="1"/>
</dbReference>
<dbReference type="Pfam" id="PF01602">
    <property type="entry name" value="Adaptin_N"/>
    <property type="match status" value="1"/>
</dbReference>
<dbReference type="EMBL" id="LN890962">
    <property type="protein sequence ID" value="CUS14055.1"/>
    <property type="molecule type" value="Genomic_DNA"/>
</dbReference>
<keyword evidence="5 6" id="KW-0472">Membrane</keyword>
<evidence type="ECO:0000313" key="10">
    <source>
        <dbReference type="Proteomes" id="UP001412239"/>
    </source>
</evidence>
<dbReference type="GO" id="GO:0030117">
    <property type="term" value="C:membrane coat"/>
    <property type="evidence" value="ECO:0007669"/>
    <property type="project" value="InterPro"/>
</dbReference>
<dbReference type="GO" id="GO:0016192">
    <property type="term" value="P:vesicle-mediated transport"/>
    <property type="evidence" value="ECO:0007669"/>
    <property type="project" value="InterPro"/>
</dbReference>
<keyword evidence="4 6" id="KW-0653">Protein transport</keyword>
<keyword evidence="10" id="KW-1185">Reference proteome</keyword>
<dbReference type="InterPro" id="IPR026739">
    <property type="entry name" value="AP_beta"/>
</dbReference>
<dbReference type="PIRSF" id="PIRSF002291">
    <property type="entry name" value="AP_complex_beta"/>
    <property type="match status" value="1"/>
</dbReference>
<accession>A0A292Q506</accession>
<comment type="similarity">
    <text evidence="2 6">Belongs to the adaptor complexes large subunit family.</text>
</comment>
<reference evidence="9" key="1">
    <citation type="submission" date="2015-10" db="EMBL/GenBank/DDBJ databases">
        <authorList>
            <person name="Regsiter A."/>
            <person name="william w."/>
        </authorList>
    </citation>
    <scope>NUCLEOTIDE SEQUENCE</scope>
    <source>
        <strain evidence="9">Montdore</strain>
    </source>
</reference>
<comment type="subcellular location">
    <subcellularLocation>
        <location evidence="1">Endomembrane system</location>
    </subcellularLocation>
</comment>
<dbReference type="InterPro" id="IPR016342">
    <property type="entry name" value="AP_complex_bsu_1_2_4"/>
</dbReference>
<feature type="region of interest" description="Disordered" evidence="7">
    <location>
        <begin position="678"/>
        <end position="719"/>
    </location>
</feature>
<dbReference type="PANTHER" id="PTHR11134">
    <property type="entry name" value="ADAPTOR COMPLEX SUBUNIT BETA FAMILY MEMBER"/>
    <property type="match status" value="1"/>
</dbReference>
<evidence type="ECO:0000256" key="7">
    <source>
        <dbReference type="SAM" id="MobiDB-lite"/>
    </source>
</evidence>
<proteinExistence type="inferred from homology"/>
<feature type="region of interest" description="Disordered" evidence="7">
    <location>
        <begin position="743"/>
        <end position="772"/>
    </location>
</feature>
<dbReference type="Gene3D" id="1.25.10.10">
    <property type="entry name" value="Leucine-rich Repeat Variant"/>
    <property type="match status" value="1"/>
</dbReference>
<feature type="domain" description="Clathrin/coatomer adaptor adaptin-like N-terminal" evidence="8">
    <location>
        <begin position="80"/>
        <end position="580"/>
    </location>
</feature>
<gene>
    <name evidence="9" type="ORF">GSTUAT00001785001</name>
</gene>
<dbReference type="GO" id="GO:0030276">
    <property type="term" value="F:clathrin binding"/>
    <property type="evidence" value="ECO:0007669"/>
    <property type="project" value="InterPro"/>
</dbReference>
<comment type="function">
    <text evidence="6">Adaptins are components of the adaptor complexes which link clathrin to receptors in coated vesicles. Clathrin-associated protein complexes are believed to interact with the cytoplasmic tails of membrane proteins, leading to their selection and concentration.</text>
</comment>
<protein>
    <recommendedName>
        <fullName evidence="6">AP complex subunit beta</fullName>
    </recommendedName>
</protein>
<dbReference type="GO" id="GO:0012505">
    <property type="term" value="C:endomembrane system"/>
    <property type="evidence" value="ECO:0007669"/>
    <property type="project" value="UniProtKB-SubCell"/>
</dbReference>